<keyword evidence="3" id="KW-1185">Reference proteome</keyword>
<evidence type="ECO:0000313" key="3">
    <source>
        <dbReference type="Proteomes" id="UP001501710"/>
    </source>
</evidence>
<gene>
    <name evidence="2" type="ORF">GCM10022254_60520</name>
</gene>
<accession>A0ABP8CJ06</accession>
<keyword evidence="1" id="KW-1133">Transmembrane helix</keyword>
<proteinExistence type="predicted"/>
<feature type="transmembrane region" description="Helical" evidence="1">
    <location>
        <begin position="44"/>
        <end position="66"/>
    </location>
</feature>
<name>A0ABP8CJ06_9ACTN</name>
<dbReference type="Proteomes" id="UP001501710">
    <property type="component" value="Unassembled WGS sequence"/>
</dbReference>
<evidence type="ECO:0000256" key="1">
    <source>
        <dbReference type="SAM" id="Phobius"/>
    </source>
</evidence>
<dbReference type="Gene3D" id="3.40.50.300">
    <property type="entry name" value="P-loop containing nucleotide triphosphate hydrolases"/>
    <property type="match status" value="1"/>
</dbReference>
<comment type="caution">
    <text evidence="2">The sequence shown here is derived from an EMBL/GenBank/DDBJ whole genome shotgun (WGS) entry which is preliminary data.</text>
</comment>
<keyword evidence="1" id="KW-0812">Transmembrane</keyword>
<evidence type="ECO:0000313" key="2">
    <source>
        <dbReference type="EMBL" id="GAA4239640.1"/>
    </source>
</evidence>
<organism evidence="2 3">
    <name type="scientific">Actinomadura meridiana</name>
    <dbReference type="NCBI Taxonomy" id="559626"/>
    <lineage>
        <taxon>Bacteria</taxon>
        <taxon>Bacillati</taxon>
        <taxon>Actinomycetota</taxon>
        <taxon>Actinomycetes</taxon>
        <taxon>Streptosporangiales</taxon>
        <taxon>Thermomonosporaceae</taxon>
        <taxon>Actinomadura</taxon>
    </lineage>
</organism>
<dbReference type="InterPro" id="IPR027417">
    <property type="entry name" value="P-loop_NTPase"/>
</dbReference>
<dbReference type="SUPFAM" id="SSF52540">
    <property type="entry name" value="P-loop containing nucleoside triphosphate hydrolases"/>
    <property type="match status" value="1"/>
</dbReference>
<sequence length="264" mass="29074">MEADDTESLRPLAATTFLPGLWETDAEPSDCARNLSFQREEPALPLPLIIGGVVLASGAIGTAVTVRQLRRPAKIILLGASKSGKTTLLNTWQGKWDEPVTRTLPAGEFIGKIQLDTGKKILSVDKPITFRNVRDFSGMDEILENSKDGVKAASYILYLIKAPNLEADEDTLKESEFYERLIADASRIKRYGAKVKRVIFVVTFTDQDSRYDPQDPADFLSTVQKQLSEPINILEMETTKVVAGSMLTLESAELLAADVIQAML</sequence>
<dbReference type="EMBL" id="BAABAS010000021">
    <property type="protein sequence ID" value="GAA4239640.1"/>
    <property type="molecule type" value="Genomic_DNA"/>
</dbReference>
<reference evidence="3" key="1">
    <citation type="journal article" date="2019" name="Int. J. Syst. Evol. Microbiol.">
        <title>The Global Catalogue of Microorganisms (GCM) 10K type strain sequencing project: providing services to taxonomists for standard genome sequencing and annotation.</title>
        <authorList>
            <consortium name="The Broad Institute Genomics Platform"/>
            <consortium name="The Broad Institute Genome Sequencing Center for Infectious Disease"/>
            <person name="Wu L."/>
            <person name="Ma J."/>
        </authorList>
    </citation>
    <scope>NUCLEOTIDE SEQUENCE [LARGE SCALE GENOMIC DNA]</scope>
    <source>
        <strain evidence="3">JCM 17440</strain>
    </source>
</reference>
<keyword evidence="1" id="KW-0472">Membrane</keyword>
<dbReference type="CDD" id="cd00882">
    <property type="entry name" value="Ras_like_GTPase"/>
    <property type="match status" value="1"/>
</dbReference>
<dbReference type="RefSeq" id="WP_344903657.1">
    <property type="nucleotide sequence ID" value="NZ_BAABAS010000021.1"/>
</dbReference>
<evidence type="ECO:0008006" key="4">
    <source>
        <dbReference type="Google" id="ProtNLM"/>
    </source>
</evidence>
<protein>
    <recommendedName>
        <fullName evidence="4">G domain-containing protein</fullName>
    </recommendedName>
</protein>